<comment type="caution">
    <text evidence="1">The sequence shown here is derived from an EMBL/GenBank/DDBJ whole genome shotgun (WGS) entry which is preliminary data.</text>
</comment>
<organism evidence="1 2">
    <name type="scientific">Tanacetum coccineum</name>
    <dbReference type="NCBI Taxonomy" id="301880"/>
    <lineage>
        <taxon>Eukaryota</taxon>
        <taxon>Viridiplantae</taxon>
        <taxon>Streptophyta</taxon>
        <taxon>Embryophyta</taxon>
        <taxon>Tracheophyta</taxon>
        <taxon>Spermatophyta</taxon>
        <taxon>Magnoliopsida</taxon>
        <taxon>eudicotyledons</taxon>
        <taxon>Gunneridae</taxon>
        <taxon>Pentapetalae</taxon>
        <taxon>asterids</taxon>
        <taxon>campanulids</taxon>
        <taxon>Asterales</taxon>
        <taxon>Asteraceae</taxon>
        <taxon>Asteroideae</taxon>
        <taxon>Anthemideae</taxon>
        <taxon>Anthemidinae</taxon>
        <taxon>Tanacetum</taxon>
    </lineage>
</organism>
<dbReference type="EMBL" id="BQNB010009666">
    <property type="protein sequence ID" value="GJS66665.1"/>
    <property type="molecule type" value="Genomic_DNA"/>
</dbReference>
<evidence type="ECO:0000313" key="1">
    <source>
        <dbReference type="EMBL" id="GJS66665.1"/>
    </source>
</evidence>
<name>A0ABQ4XNW2_9ASTR</name>
<protein>
    <submittedName>
        <fullName evidence="1">Uncharacterized protein</fullName>
    </submittedName>
</protein>
<reference evidence="1" key="2">
    <citation type="submission" date="2022-01" db="EMBL/GenBank/DDBJ databases">
        <authorList>
            <person name="Yamashiro T."/>
            <person name="Shiraishi A."/>
            <person name="Satake H."/>
            <person name="Nakayama K."/>
        </authorList>
    </citation>
    <scope>NUCLEOTIDE SEQUENCE</scope>
</reference>
<reference evidence="1" key="1">
    <citation type="journal article" date="2022" name="Int. J. Mol. Sci.">
        <title>Draft Genome of Tanacetum Coccineum: Genomic Comparison of Closely Related Tanacetum-Family Plants.</title>
        <authorList>
            <person name="Yamashiro T."/>
            <person name="Shiraishi A."/>
            <person name="Nakayama K."/>
            <person name="Satake H."/>
        </authorList>
    </citation>
    <scope>NUCLEOTIDE SEQUENCE</scope>
</reference>
<accession>A0ABQ4XNW2</accession>
<sequence length="122" mass="12954">MGAAVEDGGVTVVVDRVSWLSEVVRWGRRNGEDGDVDVGCDVACRSVGEDSDDGGLVVKILAGEDGGSPKKSAGKVFRRRLTGDGWPEIGERGERIVSDLLTKGFDAGRFQYLVSTIGMLNP</sequence>
<evidence type="ECO:0000313" key="2">
    <source>
        <dbReference type="Proteomes" id="UP001151760"/>
    </source>
</evidence>
<proteinExistence type="predicted"/>
<keyword evidence="2" id="KW-1185">Reference proteome</keyword>
<dbReference type="Proteomes" id="UP001151760">
    <property type="component" value="Unassembled WGS sequence"/>
</dbReference>
<gene>
    <name evidence="1" type="ORF">Tco_0681229</name>
</gene>